<dbReference type="AlphaFoldDB" id="A0A1G9E4R6"/>
<organism evidence="2 3">
    <name type="scientific">Lacicoccus qingdaonensis</name>
    <dbReference type="NCBI Taxonomy" id="576118"/>
    <lineage>
        <taxon>Bacteria</taxon>
        <taxon>Bacillati</taxon>
        <taxon>Bacillota</taxon>
        <taxon>Bacilli</taxon>
        <taxon>Bacillales</taxon>
        <taxon>Salinicoccaceae</taxon>
        <taxon>Lacicoccus</taxon>
    </lineage>
</organism>
<dbReference type="GO" id="GO:0005975">
    <property type="term" value="P:carbohydrate metabolic process"/>
    <property type="evidence" value="ECO:0007669"/>
    <property type="project" value="InterPro"/>
</dbReference>
<dbReference type="GO" id="GO:0046872">
    <property type="term" value="F:metal ion binding"/>
    <property type="evidence" value="ECO:0007669"/>
    <property type="project" value="UniProtKB-KW"/>
</dbReference>
<dbReference type="InterPro" id="IPR011330">
    <property type="entry name" value="Glyco_hydro/deAcase_b/a-brl"/>
</dbReference>
<dbReference type="InterPro" id="IPR050248">
    <property type="entry name" value="Polysacc_deacetylase_ArnD"/>
</dbReference>
<feature type="domain" description="NodB homology" evidence="1">
    <location>
        <begin position="192"/>
        <end position="373"/>
    </location>
</feature>
<dbReference type="InterPro" id="IPR002509">
    <property type="entry name" value="NODB_dom"/>
</dbReference>
<evidence type="ECO:0000259" key="1">
    <source>
        <dbReference type="PROSITE" id="PS51677"/>
    </source>
</evidence>
<dbReference type="SUPFAM" id="SSF88713">
    <property type="entry name" value="Glycoside hydrolase/deacetylase"/>
    <property type="match status" value="2"/>
</dbReference>
<dbReference type="Proteomes" id="UP000199008">
    <property type="component" value="Unassembled WGS sequence"/>
</dbReference>
<dbReference type="GO" id="GO:0016810">
    <property type="term" value="F:hydrolase activity, acting on carbon-nitrogen (but not peptide) bonds"/>
    <property type="evidence" value="ECO:0007669"/>
    <property type="project" value="InterPro"/>
</dbReference>
<proteinExistence type="predicted"/>
<dbReference type="CDD" id="cd10917">
    <property type="entry name" value="CE4_NodB_like_6s_7s"/>
    <property type="match status" value="1"/>
</dbReference>
<sequence length="381" mass="43187">MTATFFASPEQLEMYPEGTKEILDRGHMIENNAMYGMDVDALQHEDIYQRVETTNEMVETATGDSAEFAFVKNNDNKDLNAIVAQLDMTGIVTPVSELKPSDDEDKMLKNIKRAVARGGILSMDPDDASLIPYLKEAADEVDFEFIPLENLIAADETRKDFSEIKGADAIQPNEDMTDVVPHLHYQQPTTEKEVALTFDDWASETIVQEVLDILDEYEIQSTFYLKSEKIEENPNLARLLIERGHEVANHTHSHPDTTTLTPEELQEDVYQAHQIITEAIQEQPTLYFRPPFGRIEDQASHAITAMGYEAIGMYDISSYDWNDEYTEADVINRVMTIIQPGSVIVMHILDDIHTPSVLDDVIESIQAEGYEFVLTSDWLDE</sequence>
<dbReference type="GO" id="GO:0016020">
    <property type="term" value="C:membrane"/>
    <property type="evidence" value="ECO:0007669"/>
    <property type="project" value="TreeGrafter"/>
</dbReference>
<dbReference type="Gene3D" id="3.20.20.370">
    <property type="entry name" value="Glycoside hydrolase/deacetylase"/>
    <property type="match status" value="2"/>
</dbReference>
<name>A0A1G9E4R6_9BACL</name>
<dbReference type="Pfam" id="PF01522">
    <property type="entry name" value="Polysacc_deac_1"/>
    <property type="match status" value="2"/>
</dbReference>
<protein>
    <submittedName>
        <fullName evidence="2">Peptidoglycan/xylan/chitin deacetylase, PgdA/CDA1 family</fullName>
    </submittedName>
</protein>
<dbReference type="STRING" id="576118.SAMN05216216_10793"/>
<dbReference type="PANTHER" id="PTHR10587">
    <property type="entry name" value="GLYCOSYL TRANSFERASE-RELATED"/>
    <property type="match status" value="1"/>
</dbReference>
<accession>A0A1G9E4R6</accession>
<reference evidence="3" key="1">
    <citation type="submission" date="2016-10" db="EMBL/GenBank/DDBJ databases">
        <authorList>
            <person name="Varghese N."/>
            <person name="Submissions S."/>
        </authorList>
    </citation>
    <scope>NUCLEOTIDE SEQUENCE [LARGE SCALE GENOMIC DNA]</scope>
    <source>
        <strain evidence="3">CGMCC 1.8895</strain>
    </source>
</reference>
<evidence type="ECO:0000313" key="3">
    <source>
        <dbReference type="Proteomes" id="UP000199008"/>
    </source>
</evidence>
<gene>
    <name evidence="2" type="ORF">SAMN05216216_10793</name>
</gene>
<dbReference type="EMBL" id="FNFY01000007">
    <property type="protein sequence ID" value="SDK71037.1"/>
    <property type="molecule type" value="Genomic_DNA"/>
</dbReference>
<dbReference type="PROSITE" id="PS51677">
    <property type="entry name" value="NODB"/>
    <property type="match status" value="1"/>
</dbReference>
<keyword evidence="3" id="KW-1185">Reference proteome</keyword>
<evidence type="ECO:0000313" key="2">
    <source>
        <dbReference type="EMBL" id="SDK71037.1"/>
    </source>
</evidence>
<dbReference type="OrthoDB" id="9812065at2"/>